<evidence type="ECO:0000259" key="1">
    <source>
        <dbReference type="Pfam" id="PF02655"/>
    </source>
</evidence>
<dbReference type="InterPro" id="IPR048764">
    <property type="entry name" value="PylC_N"/>
</dbReference>
<dbReference type="Gene3D" id="3.30.470.20">
    <property type="entry name" value="ATP-grasp fold, B domain"/>
    <property type="match status" value="1"/>
</dbReference>
<dbReference type="Pfam" id="PF02655">
    <property type="entry name" value="ATP-grasp_3"/>
    <property type="match status" value="1"/>
</dbReference>
<organism evidence="3 4">
    <name type="scientific">Flavivirga jejuensis</name>
    <dbReference type="NCBI Taxonomy" id="870487"/>
    <lineage>
        <taxon>Bacteria</taxon>
        <taxon>Pseudomonadati</taxon>
        <taxon>Bacteroidota</taxon>
        <taxon>Flavobacteriia</taxon>
        <taxon>Flavobacteriales</taxon>
        <taxon>Flavobacteriaceae</taxon>
        <taxon>Flavivirga</taxon>
    </lineage>
</organism>
<dbReference type="EMBL" id="JAUOEL010000008">
    <property type="protein sequence ID" value="MDO5976657.1"/>
    <property type="molecule type" value="Genomic_DNA"/>
</dbReference>
<keyword evidence="4" id="KW-1185">Reference proteome</keyword>
<dbReference type="Proteomes" id="UP001176806">
    <property type="component" value="Unassembled WGS sequence"/>
</dbReference>
<reference evidence="3" key="1">
    <citation type="submission" date="2023-07" db="EMBL/GenBank/DDBJ databases">
        <title>Two novel species in the genus Flavivirga.</title>
        <authorList>
            <person name="Kwon K."/>
        </authorList>
    </citation>
    <scope>NUCLEOTIDE SEQUENCE</scope>
    <source>
        <strain evidence="3">KACC 14158</strain>
    </source>
</reference>
<evidence type="ECO:0000259" key="2">
    <source>
        <dbReference type="Pfam" id="PF21360"/>
    </source>
</evidence>
<evidence type="ECO:0000313" key="4">
    <source>
        <dbReference type="Proteomes" id="UP001176806"/>
    </source>
</evidence>
<feature type="domain" description="PylC N-terminal" evidence="2">
    <location>
        <begin position="6"/>
        <end position="95"/>
    </location>
</feature>
<sequence>MDKKNVLITGIGGNVGQGIIRNIRASQFNIKVIGANVEAFSAGNHLCDVFYKVPYAYDNDYIKTIQSIVEKEAIDLILPATDFEVYYLAKYKNKITCDIAVSEEETASNYLDKYNTYLHLSKYNIPFASSFLPSEYDARFQNIILKPRKGRGSRGIQINPKEYSTCSDKDYMIQELHEGIEITTAFYVTKSQKLHGFITFERILENGTTTHCKVITNYDEKIKKLLREIISVSKIKGSANVQSIVTKEGKIVPFEINCRISGTNSIRSNFGFKDVEYTLEEWLYKKPPSKPNIKKGVATRVLMDVIYTEVTDFIHAQDSTAKHRIF</sequence>
<dbReference type="RefSeq" id="WP_303303970.1">
    <property type="nucleotide sequence ID" value="NZ_BAABDA010000007.1"/>
</dbReference>
<comment type="caution">
    <text evidence="3">The sequence shown here is derived from an EMBL/GenBank/DDBJ whole genome shotgun (WGS) entry which is preliminary data.</text>
</comment>
<feature type="domain" description="ATP-grasp fold PylC-type" evidence="1">
    <location>
        <begin position="112"/>
        <end position="263"/>
    </location>
</feature>
<protein>
    <submittedName>
        <fullName evidence="3">ATP-grasp domain-containing protein</fullName>
    </submittedName>
</protein>
<dbReference type="SUPFAM" id="SSF56059">
    <property type="entry name" value="Glutathione synthetase ATP-binding domain-like"/>
    <property type="match status" value="1"/>
</dbReference>
<dbReference type="Pfam" id="PF21360">
    <property type="entry name" value="PylC-like_N"/>
    <property type="match status" value="1"/>
</dbReference>
<dbReference type="Gene3D" id="3.40.50.20">
    <property type="match status" value="1"/>
</dbReference>
<evidence type="ECO:0000313" key="3">
    <source>
        <dbReference type="EMBL" id="MDO5976657.1"/>
    </source>
</evidence>
<name>A0ABT8WTZ4_9FLAO</name>
<dbReference type="InterPro" id="IPR003806">
    <property type="entry name" value="ATP-grasp_PylC-type"/>
</dbReference>
<accession>A0ABT8WTZ4</accession>
<proteinExistence type="predicted"/>
<gene>
    <name evidence="3" type="ORF">Q4Q40_20840</name>
</gene>